<dbReference type="PANTHER" id="PTHR37807">
    <property type="entry name" value="OS07G0160300 PROTEIN"/>
    <property type="match status" value="1"/>
</dbReference>
<proteinExistence type="predicted"/>
<name>A0A0H5MFF9_YERIN</name>
<dbReference type="RefSeq" id="WP_053009854.1">
    <property type="nucleotide sequence ID" value="NZ_CWJI01000008.1"/>
</dbReference>
<evidence type="ECO:0000313" key="1">
    <source>
        <dbReference type="EMBL" id="CRY55806.1"/>
    </source>
</evidence>
<organism evidence="1 2">
    <name type="scientific">Yersinia intermedia</name>
    <dbReference type="NCBI Taxonomy" id="631"/>
    <lineage>
        <taxon>Bacteria</taxon>
        <taxon>Pseudomonadati</taxon>
        <taxon>Pseudomonadota</taxon>
        <taxon>Gammaproteobacteria</taxon>
        <taxon>Enterobacterales</taxon>
        <taxon>Yersiniaceae</taxon>
        <taxon>Yersinia</taxon>
    </lineage>
</organism>
<dbReference type="GO" id="GO:0016301">
    <property type="term" value="F:kinase activity"/>
    <property type="evidence" value="ECO:0007669"/>
    <property type="project" value="UniProtKB-KW"/>
</dbReference>
<dbReference type="SUPFAM" id="SSF52540">
    <property type="entry name" value="P-loop containing nucleoside triphosphate hydrolases"/>
    <property type="match status" value="1"/>
</dbReference>
<keyword evidence="1" id="KW-0808">Transferase</keyword>
<dbReference type="Gene3D" id="3.40.50.300">
    <property type="entry name" value="P-loop containing nucleotide triphosphate hydrolases"/>
    <property type="match status" value="1"/>
</dbReference>
<evidence type="ECO:0000313" key="2">
    <source>
        <dbReference type="Proteomes" id="UP000043316"/>
    </source>
</evidence>
<reference evidence="2" key="1">
    <citation type="submission" date="2015-03" db="EMBL/GenBank/DDBJ databases">
        <authorList>
            <consortium name="Pathogen Informatics"/>
        </authorList>
    </citation>
    <scope>NUCLEOTIDE SEQUENCE [LARGE SCALE GENOMIC DNA]</scope>
    <source>
        <strain evidence="2">R148</strain>
    </source>
</reference>
<dbReference type="Proteomes" id="UP000043316">
    <property type="component" value="Unassembled WGS sequence"/>
</dbReference>
<protein>
    <submittedName>
        <fullName evidence="1">Adenylylsulfate kinase</fullName>
    </submittedName>
</protein>
<dbReference type="AlphaFoldDB" id="A0A0H5MFF9"/>
<dbReference type="PANTHER" id="PTHR37807:SF3">
    <property type="entry name" value="OS07G0160300 PROTEIN"/>
    <property type="match status" value="1"/>
</dbReference>
<dbReference type="Pfam" id="PF13671">
    <property type="entry name" value="AAA_33"/>
    <property type="match status" value="1"/>
</dbReference>
<dbReference type="EMBL" id="CWJI01000008">
    <property type="protein sequence ID" value="CRY55806.1"/>
    <property type="molecule type" value="Genomic_DNA"/>
</dbReference>
<dbReference type="InterPro" id="IPR027417">
    <property type="entry name" value="P-loop_NTPase"/>
</dbReference>
<accession>A0A0H5MFF9</accession>
<keyword evidence="1" id="KW-0418">Kinase</keyword>
<sequence>MLIIFSGLPGSGKSAIARILAKQLGAVYLRIDTIEQAIRETENEDNDMGPTGYFVAYALARENLRIGLTVITDSVNPMQLTRDAYRDVALSGSTQFLEIEVICSDQTEHRSRVENRKTDIQGLDLPDWEAVINREYEQWDRDHLILDSSKLSVSQSVEKVIEAIRQAY</sequence>
<gene>
    <name evidence="1" type="ORF">ERS008476_02813</name>
</gene>